<dbReference type="InterPro" id="IPR043785">
    <property type="entry name" value="DUF5727"/>
</dbReference>
<keyword evidence="4" id="KW-1185">Reference proteome</keyword>
<proteinExistence type="predicted"/>
<feature type="region of interest" description="Disordered" evidence="1">
    <location>
        <begin position="1"/>
        <end position="23"/>
    </location>
</feature>
<name>A0ABR4Q7X6_9CEST</name>
<feature type="domain" description="DUF5727" evidence="2">
    <location>
        <begin position="111"/>
        <end position="217"/>
    </location>
</feature>
<dbReference type="Proteomes" id="UP001651158">
    <property type="component" value="Unassembled WGS sequence"/>
</dbReference>
<dbReference type="Pfam" id="PF18997">
    <property type="entry name" value="DUF5727"/>
    <property type="match status" value="2"/>
</dbReference>
<comment type="caution">
    <text evidence="3">The sequence shown here is derived from an EMBL/GenBank/DDBJ whole genome shotgun (WGS) entry which is preliminary data.</text>
</comment>
<feature type="domain" description="DUF5727" evidence="2">
    <location>
        <begin position="49"/>
        <end position="101"/>
    </location>
</feature>
<gene>
    <name evidence="3" type="ORF">TcWFU_002200</name>
</gene>
<evidence type="ECO:0000256" key="1">
    <source>
        <dbReference type="SAM" id="MobiDB-lite"/>
    </source>
</evidence>
<protein>
    <recommendedName>
        <fullName evidence="2">DUF5727 domain-containing protein</fullName>
    </recommendedName>
</protein>
<accession>A0ABR4Q7X6</accession>
<organism evidence="3 4">
    <name type="scientific">Taenia crassiceps</name>
    <dbReference type="NCBI Taxonomy" id="6207"/>
    <lineage>
        <taxon>Eukaryota</taxon>
        <taxon>Metazoa</taxon>
        <taxon>Spiralia</taxon>
        <taxon>Lophotrochozoa</taxon>
        <taxon>Platyhelminthes</taxon>
        <taxon>Cestoda</taxon>
        <taxon>Eucestoda</taxon>
        <taxon>Cyclophyllidea</taxon>
        <taxon>Taeniidae</taxon>
        <taxon>Taenia</taxon>
    </lineage>
</organism>
<evidence type="ECO:0000259" key="2">
    <source>
        <dbReference type="Pfam" id="PF18997"/>
    </source>
</evidence>
<dbReference type="EMBL" id="JAKROA010000007">
    <property type="protein sequence ID" value="KAL5105692.1"/>
    <property type="molecule type" value="Genomic_DNA"/>
</dbReference>
<evidence type="ECO:0000313" key="3">
    <source>
        <dbReference type="EMBL" id="KAL5105692.1"/>
    </source>
</evidence>
<sequence>MLERSGADPVLWGSRVDGTPNGPSPPMYFRLSDGAQITVLSEDGSASPIDVREGVCYLAGEVWGRPCQRNGKSANLTLLDVSKQKALLIRTEGSSHRKMESTWRHRFHSRDFEKGESHVELKFAVQGANSQSQVSLGVDGNIACRWIGCNLQLSKSPFCRVLSKDAQSDLRVLVVNFTRSGSDNYNTLEWFWTEETLAVTVDWTQEGESPEVGECKERRSSPLAPTHARSEMTYALTSESVSSGTVDLLRSSLLCCT</sequence>
<reference evidence="3 4" key="1">
    <citation type="journal article" date="2022" name="Front. Cell. Infect. Microbiol.">
        <title>The Genomes of Two Strains of Taenia crassiceps the Animal Model for the Study of Human Cysticercosis.</title>
        <authorList>
            <person name="Bobes R.J."/>
            <person name="Estrada K."/>
            <person name="Rios-Valencia D.G."/>
            <person name="Calderon-Gallegos A."/>
            <person name="de la Torre P."/>
            <person name="Carrero J.C."/>
            <person name="Sanchez-Flores A."/>
            <person name="Laclette J.P."/>
        </authorList>
    </citation>
    <scope>NUCLEOTIDE SEQUENCE [LARGE SCALE GENOMIC DNA]</scope>
    <source>
        <strain evidence="3">WFUcys</strain>
    </source>
</reference>
<evidence type="ECO:0000313" key="4">
    <source>
        <dbReference type="Proteomes" id="UP001651158"/>
    </source>
</evidence>